<dbReference type="AlphaFoldDB" id="A0A6A5SIA2"/>
<protein>
    <recommendedName>
        <fullName evidence="5">Extracellular membrane protein CFEM domain-containing protein</fullName>
    </recommendedName>
</protein>
<evidence type="ECO:0000256" key="2">
    <source>
        <dbReference type="SAM" id="Phobius"/>
    </source>
</evidence>
<organism evidence="3 4">
    <name type="scientific">Clathrospora elynae</name>
    <dbReference type="NCBI Taxonomy" id="706981"/>
    <lineage>
        <taxon>Eukaryota</taxon>
        <taxon>Fungi</taxon>
        <taxon>Dikarya</taxon>
        <taxon>Ascomycota</taxon>
        <taxon>Pezizomycotina</taxon>
        <taxon>Dothideomycetes</taxon>
        <taxon>Pleosporomycetidae</taxon>
        <taxon>Pleosporales</taxon>
        <taxon>Diademaceae</taxon>
        <taxon>Clathrospora</taxon>
    </lineage>
</organism>
<evidence type="ECO:0000256" key="1">
    <source>
        <dbReference type="SAM" id="MobiDB-lite"/>
    </source>
</evidence>
<feature type="region of interest" description="Disordered" evidence="1">
    <location>
        <begin position="169"/>
        <end position="189"/>
    </location>
</feature>
<keyword evidence="2" id="KW-1133">Transmembrane helix</keyword>
<name>A0A6A5SIA2_9PLEO</name>
<keyword evidence="2" id="KW-0472">Membrane</keyword>
<dbReference type="OrthoDB" id="3684984at2759"/>
<feature type="transmembrane region" description="Helical" evidence="2">
    <location>
        <begin position="200"/>
        <end position="223"/>
    </location>
</feature>
<keyword evidence="2" id="KW-0812">Transmembrane</keyword>
<evidence type="ECO:0008006" key="5">
    <source>
        <dbReference type="Google" id="ProtNLM"/>
    </source>
</evidence>
<gene>
    <name evidence="3" type="ORF">EJ02DRAFT_244168</name>
</gene>
<evidence type="ECO:0000313" key="4">
    <source>
        <dbReference type="Proteomes" id="UP000800038"/>
    </source>
</evidence>
<keyword evidence="4" id="KW-1185">Reference proteome</keyword>
<accession>A0A6A5SIA2</accession>
<dbReference type="Proteomes" id="UP000800038">
    <property type="component" value="Unassembled WGS sequence"/>
</dbReference>
<reference evidence="3" key="1">
    <citation type="journal article" date="2020" name="Stud. Mycol.">
        <title>101 Dothideomycetes genomes: a test case for predicting lifestyles and emergence of pathogens.</title>
        <authorList>
            <person name="Haridas S."/>
            <person name="Albert R."/>
            <person name="Binder M."/>
            <person name="Bloem J."/>
            <person name="Labutti K."/>
            <person name="Salamov A."/>
            <person name="Andreopoulos B."/>
            <person name="Baker S."/>
            <person name="Barry K."/>
            <person name="Bills G."/>
            <person name="Bluhm B."/>
            <person name="Cannon C."/>
            <person name="Castanera R."/>
            <person name="Culley D."/>
            <person name="Daum C."/>
            <person name="Ezra D."/>
            <person name="Gonzalez J."/>
            <person name="Henrissat B."/>
            <person name="Kuo A."/>
            <person name="Liang C."/>
            <person name="Lipzen A."/>
            <person name="Lutzoni F."/>
            <person name="Magnuson J."/>
            <person name="Mondo S."/>
            <person name="Nolan M."/>
            <person name="Ohm R."/>
            <person name="Pangilinan J."/>
            <person name="Park H.-J."/>
            <person name="Ramirez L."/>
            <person name="Alfaro M."/>
            <person name="Sun H."/>
            <person name="Tritt A."/>
            <person name="Yoshinaga Y."/>
            <person name="Zwiers L.-H."/>
            <person name="Turgeon B."/>
            <person name="Goodwin S."/>
            <person name="Spatafora J."/>
            <person name="Crous P."/>
            <person name="Grigoriev I."/>
        </authorList>
    </citation>
    <scope>NUCLEOTIDE SEQUENCE</scope>
    <source>
        <strain evidence="3">CBS 161.51</strain>
    </source>
</reference>
<dbReference type="EMBL" id="ML976073">
    <property type="protein sequence ID" value="KAF1939833.1"/>
    <property type="molecule type" value="Genomic_DNA"/>
</dbReference>
<feature type="region of interest" description="Disordered" evidence="1">
    <location>
        <begin position="45"/>
        <end position="67"/>
    </location>
</feature>
<proteinExistence type="predicted"/>
<sequence>MKGCVAVYQTLADIPDEWLPFAPVVAPPSASSIVSMTAISTSMSSVTSGPQTNSLSQTTTMNTSTSSAPAPTIISLGDGQIPICGISQACMKQKDDHSPICTPDDLECICKASNSFTNNTEFDEGCVYDECYGDIGKEEFLDSLIYHCHKVNKDLVDIPRRWEPYLPASGASSSAPLNGPSSSTAVPAVAPAPSQLPDSAIAGIAVAAFLAISILFGLAKLYWDTRKKANELKVANAQLQEAPTKRARGNDGAGKHLKGLL</sequence>
<evidence type="ECO:0000313" key="3">
    <source>
        <dbReference type="EMBL" id="KAF1939833.1"/>
    </source>
</evidence>
<feature type="compositionally biased region" description="Low complexity" evidence="1">
    <location>
        <begin position="51"/>
        <end position="67"/>
    </location>
</feature>